<feature type="region of interest" description="Disordered" evidence="1">
    <location>
        <begin position="197"/>
        <end position="219"/>
    </location>
</feature>
<reference evidence="2" key="2">
    <citation type="journal article" date="2023" name="Microbiol Resour">
        <title>Decontamination and Annotation of the Draft Genome Sequence of the Oomycete Lagenidium giganteum ARSEF 373.</title>
        <authorList>
            <person name="Morgan W.R."/>
            <person name="Tartar A."/>
        </authorList>
    </citation>
    <scope>NUCLEOTIDE SEQUENCE</scope>
    <source>
        <strain evidence="2">ARSEF 373</strain>
    </source>
</reference>
<feature type="region of interest" description="Disordered" evidence="1">
    <location>
        <begin position="124"/>
        <end position="148"/>
    </location>
</feature>
<feature type="compositionally biased region" description="Polar residues" evidence="1">
    <location>
        <begin position="135"/>
        <end position="148"/>
    </location>
</feature>
<feature type="compositionally biased region" description="Basic and acidic residues" evidence="1">
    <location>
        <begin position="197"/>
        <end position="211"/>
    </location>
</feature>
<protein>
    <submittedName>
        <fullName evidence="2">Uncharacterized protein</fullName>
    </submittedName>
</protein>
<sequence length="316" mass="34913">MHATVFGAPPASTSTWTSTGSAGGALSSSVTTTTRSLDSTASSRPNFKTSWLHRQPQNTAAVACARSSLSPVRQQHLLSPSRKVAYAPFRDTFFHDPTVNPQLNAEAEPDRMAFFRQSKRNWTAAGPRISKRQPKTATQPGTAFNNGTLDRLYSSSKLTLGYDVHKSLRGSSLCSSSKRFVETAPCVRLRQWGNGMDAREMDSNDEWKGTSEKPSPTTYTFRRAPTATWIEEIEERSRRAHPREANMSRGGQSQRLALVVSPLPPERGLPDFLQGQRNELHAKRPPSPVNSPRSEVNEKSPVERKLTVVPPALEDT</sequence>
<evidence type="ECO:0000313" key="3">
    <source>
        <dbReference type="Proteomes" id="UP001146120"/>
    </source>
</evidence>
<evidence type="ECO:0000313" key="2">
    <source>
        <dbReference type="EMBL" id="DAZ98184.1"/>
    </source>
</evidence>
<name>A0AAV2YXN4_9STRA</name>
<keyword evidence="3" id="KW-1185">Reference proteome</keyword>
<reference evidence="2" key="1">
    <citation type="submission" date="2022-11" db="EMBL/GenBank/DDBJ databases">
        <authorList>
            <person name="Morgan W.R."/>
            <person name="Tartar A."/>
        </authorList>
    </citation>
    <scope>NUCLEOTIDE SEQUENCE</scope>
    <source>
        <strain evidence="2">ARSEF 373</strain>
    </source>
</reference>
<organism evidence="2 3">
    <name type="scientific">Lagenidium giganteum</name>
    <dbReference type="NCBI Taxonomy" id="4803"/>
    <lineage>
        <taxon>Eukaryota</taxon>
        <taxon>Sar</taxon>
        <taxon>Stramenopiles</taxon>
        <taxon>Oomycota</taxon>
        <taxon>Peronosporomycetes</taxon>
        <taxon>Pythiales</taxon>
        <taxon>Pythiaceae</taxon>
    </lineage>
</organism>
<dbReference type="EMBL" id="DAKRPA010000113">
    <property type="protein sequence ID" value="DAZ98184.1"/>
    <property type="molecule type" value="Genomic_DNA"/>
</dbReference>
<proteinExistence type="predicted"/>
<feature type="compositionally biased region" description="Basic and acidic residues" evidence="1">
    <location>
        <begin position="295"/>
        <end position="306"/>
    </location>
</feature>
<dbReference type="Proteomes" id="UP001146120">
    <property type="component" value="Unassembled WGS sequence"/>
</dbReference>
<dbReference type="AlphaFoldDB" id="A0AAV2YXN4"/>
<accession>A0AAV2YXN4</accession>
<feature type="region of interest" description="Disordered" evidence="1">
    <location>
        <begin position="1"/>
        <end position="48"/>
    </location>
</feature>
<evidence type="ECO:0000256" key="1">
    <source>
        <dbReference type="SAM" id="MobiDB-lite"/>
    </source>
</evidence>
<feature type="region of interest" description="Disordered" evidence="1">
    <location>
        <begin position="266"/>
        <end position="316"/>
    </location>
</feature>
<feature type="compositionally biased region" description="Low complexity" evidence="1">
    <location>
        <begin position="11"/>
        <end position="43"/>
    </location>
</feature>
<comment type="caution">
    <text evidence="2">The sequence shown here is derived from an EMBL/GenBank/DDBJ whole genome shotgun (WGS) entry which is preliminary data.</text>
</comment>
<gene>
    <name evidence="2" type="ORF">N0F65_005316</name>
</gene>